<reference evidence="7" key="1">
    <citation type="submission" date="2021-01" db="EMBL/GenBank/DDBJ databases">
        <authorList>
            <person name="Li R."/>
            <person name="Bekaert M."/>
        </authorList>
    </citation>
    <scope>NUCLEOTIDE SEQUENCE</scope>
    <source>
        <strain evidence="7">Farmed</strain>
    </source>
</reference>
<evidence type="ECO:0000256" key="1">
    <source>
        <dbReference type="ARBA" id="ARBA00004123"/>
    </source>
</evidence>
<keyword evidence="5" id="KW-0472">Membrane</keyword>
<sequence>MNVCLPVTYTEISLHSGDYQPSSFQRESRIYFQEKPHPSVINSHLFAAFDLMEDTNSKLKMCKNKDLNLKSENNSNNTSSSNSNILELKPPTLSKVCDVGHSSQVENNDPSVGISGAVDDDLKSEDRNDLKRKKRRNRTTFTSFQLEELERVFQKTHYPDVYAREQLAVHCELTEARVQFQFFLFPIYRFFILSLFNLSLFNSSLFRFLHFPIPPFFNLSLFQFITFPIYSFFNLSLFQFIPLSIYPFFNSSLFQFITLSFPSFSNSFLFQSIPFSIYPFFSLSLFQFIPFSIYPFFNSSHFSLSFCRFLPFSIQSFFTFSIFPFFNISFYHFIISFFFQFLSFSIYPFFNLSIFQSIHFSIHPFVNFSFFNSSLFQSTPFSDPSFYSAFTTLKPKTLLLTSPFHSLSPPSLSPSRPLSLPLATFSPNFSFSISYNAFPHTPLLASFSSIPPPPTSSPRSLVSYGGNAQCRKKHVFLLTLPAPSLIR</sequence>
<feature type="transmembrane region" description="Helical" evidence="5">
    <location>
        <begin position="221"/>
        <end position="241"/>
    </location>
</feature>
<comment type="caution">
    <text evidence="7">The sequence shown here is derived from an EMBL/GenBank/DDBJ whole genome shotgun (WGS) entry which is preliminary data.</text>
</comment>
<dbReference type="AlphaFoldDB" id="A0A812EKG4"/>
<keyword evidence="8" id="KW-1185">Reference proteome</keyword>
<dbReference type="Proteomes" id="UP000597762">
    <property type="component" value="Unassembled WGS sequence"/>
</dbReference>
<feature type="domain" description="Homeobox" evidence="6">
    <location>
        <begin position="132"/>
        <end position="182"/>
    </location>
</feature>
<dbReference type="SUPFAM" id="SSF46689">
    <property type="entry name" value="Homeodomain-like"/>
    <property type="match status" value="1"/>
</dbReference>
<keyword evidence="5" id="KW-0812">Transmembrane</keyword>
<evidence type="ECO:0000256" key="3">
    <source>
        <dbReference type="RuleBase" id="RU000682"/>
    </source>
</evidence>
<dbReference type="PROSITE" id="PS50071">
    <property type="entry name" value="HOMEOBOX_2"/>
    <property type="match status" value="1"/>
</dbReference>
<feature type="transmembrane region" description="Helical" evidence="5">
    <location>
        <begin position="253"/>
        <end position="271"/>
    </location>
</feature>
<feature type="DNA-binding region" description="Homeobox" evidence="2">
    <location>
        <begin position="134"/>
        <end position="183"/>
    </location>
</feature>
<feature type="transmembrane region" description="Helical" evidence="5">
    <location>
        <begin position="277"/>
        <end position="297"/>
    </location>
</feature>
<evidence type="ECO:0000256" key="2">
    <source>
        <dbReference type="PROSITE-ProRule" id="PRU00108"/>
    </source>
</evidence>
<dbReference type="PANTHER" id="PTHR24329">
    <property type="entry name" value="HOMEOBOX PROTEIN ARISTALESS"/>
    <property type="match status" value="1"/>
</dbReference>
<evidence type="ECO:0000259" key="6">
    <source>
        <dbReference type="PROSITE" id="PS50071"/>
    </source>
</evidence>
<accession>A0A812EKG4</accession>
<dbReference type="SMART" id="SM00389">
    <property type="entry name" value="HOX"/>
    <property type="match status" value="1"/>
</dbReference>
<name>A0A812EKG4_ACAPH</name>
<keyword evidence="2 3" id="KW-0371">Homeobox</keyword>
<dbReference type="EMBL" id="CAHIKZ030005439">
    <property type="protein sequence ID" value="CAE1325104.1"/>
    <property type="molecule type" value="Genomic_DNA"/>
</dbReference>
<keyword evidence="5" id="KW-1133">Transmembrane helix</keyword>
<evidence type="ECO:0000256" key="5">
    <source>
        <dbReference type="SAM" id="Phobius"/>
    </source>
</evidence>
<dbReference type="FunFam" id="1.10.10.60:FF:000710">
    <property type="entry name" value="Paired box 7a"/>
    <property type="match status" value="1"/>
</dbReference>
<dbReference type="GO" id="GO:0000977">
    <property type="term" value="F:RNA polymerase II transcription regulatory region sequence-specific DNA binding"/>
    <property type="evidence" value="ECO:0007669"/>
    <property type="project" value="TreeGrafter"/>
</dbReference>
<dbReference type="InterPro" id="IPR001356">
    <property type="entry name" value="HD"/>
</dbReference>
<dbReference type="CDD" id="cd00086">
    <property type="entry name" value="homeodomain"/>
    <property type="match status" value="1"/>
</dbReference>
<dbReference type="InterPro" id="IPR050649">
    <property type="entry name" value="Paired_Homeobox_TFs"/>
</dbReference>
<evidence type="ECO:0000313" key="7">
    <source>
        <dbReference type="EMBL" id="CAE1325104.1"/>
    </source>
</evidence>
<dbReference type="OrthoDB" id="6159439at2759"/>
<evidence type="ECO:0000256" key="4">
    <source>
        <dbReference type="SAM" id="MobiDB-lite"/>
    </source>
</evidence>
<dbReference type="Pfam" id="PF00046">
    <property type="entry name" value="Homeodomain"/>
    <property type="match status" value="1"/>
</dbReference>
<dbReference type="PANTHER" id="PTHR24329:SF543">
    <property type="entry name" value="FI01017P-RELATED"/>
    <property type="match status" value="1"/>
</dbReference>
<comment type="subcellular location">
    <subcellularLocation>
        <location evidence="1 2 3">Nucleus</location>
    </subcellularLocation>
</comment>
<dbReference type="InterPro" id="IPR009057">
    <property type="entry name" value="Homeodomain-like_sf"/>
</dbReference>
<dbReference type="GO" id="GO:0005634">
    <property type="term" value="C:nucleus"/>
    <property type="evidence" value="ECO:0007669"/>
    <property type="project" value="UniProtKB-SubCell"/>
</dbReference>
<feature type="compositionally biased region" description="Low complexity" evidence="4">
    <location>
        <begin position="71"/>
        <end position="84"/>
    </location>
</feature>
<dbReference type="Gene3D" id="1.10.10.60">
    <property type="entry name" value="Homeodomain-like"/>
    <property type="match status" value="1"/>
</dbReference>
<organism evidence="7 8">
    <name type="scientific">Acanthosepion pharaonis</name>
    <name type="common">Pharaoh cuttlefish</name>
    <name type="synonym">Sepia pharaonis</name>
    <dbReference type="NCBI Taxonomy" id="158019"/>
    <lineage>
        <taxon>Eukaryota</taxon>
        <taxon>Metazoa</taxon>
        <taxon>Spiralia</taxon>
        <taxon>Lophotrochozoa</taxon>
        <taxon>Mollusca</taxon>
        <taxon>Cephalopoda</taxon>
        <taxon>Coleoidea</taxon>
        <taxon>Decapodiformes</taxon>
        <taxon>Sepiida</taxon>
        <taxon>Sepiina</taxon>
        <taxon>Sepiidae</taxon>
        <taxon>Acanthosepion</taxon>
    </lineage>
</organism>
<feature type="transmembrane region" description="Helical" evidence="5">
    <location>
        <begin position="182"/>
        <end position="201"/>
    </location>
</feature>
<keyword evidence="2 3" id="KW-0539">Nucleus</keyword>
<keyword evidence="2 3" id="KW-0238">DNA-binding</keyword>
<gene>
    <name evidence="7" type="ORF">SPHA_74773</name>
</gene>
<feature type="region of interest" description="Disordered" evidence="4">
    <location>
        <begin position="68"/>
        <end position="87"/>
    </location>
</feature>
<proteinExistence type="predicted"/>
<feature type="transmembrane region" description="Helical" evidence="5">
    <location>
        <begin position="309"/>
        <end position="326"/>
    </location>
</feature>
<evidence type="ECO:0000313" key="8">
    <source>
        <dbReference type="Proteomes" id="UP000597762"/>
    </source>
</evidence>
<dbReference type="GO" id="GO:0000981">
    <property type="term" value="F:DNA-binding transcription factor activity, RNA polymerase II-specific"/>
    <property type="evidence" value="ECO:0007669"/>
    <property type="project" value="TreeGrafter"/>
</dbReference>
<protein>
    <submittedName>
        <fullName evidence="7">ALX4</fullName>
    </submittedName>
</protein>